<keyword evidence="2" id="KW-0238">DNA-binding</keyword>
<dbReference type="GO" id="GO:0003677">
    <property type="term" value="F:DNA binding"/>
    <property type="evidence" value="ECO:0007669"/>
    <property type="project" value="UniProtKB-KW"/>
</dbReference>
<proteinExistence type="predicted"/>
<dbReference type="Pfam" id="PF01047">
    <property type="entry name" value="MarR"/>
    <property type="match status" value="1"/>
</dbReference>
<dbReference type="KEGG" id="svp:Pan189_42960"/>
<evidence type="ECO:0000313" key="6">
    <source>
        <dbReference type="Proteomes" id="UP000317318"/>
    </source>
</evidence>
<dbReference type="GO" id="GO:0003700">
    <property type="term" value="F:DNA-binding transcription factor activity"/>
    <property type="evidence" value="ECO:0007669"/>
    <property type="project" value="InterPro"/>
</dbReference>
<dbReference type="InterPro" id="IPR036390">
    <property type="entry name" value="WH_DNA-bd_sf"/>
</dbReference>
<dbReference type="Gene3D" id="1.10.10.10">
    <property type="entry name" value="Winged helix-like DNA-binding domain superfamily/Winged helix DNA-binding domain"/>
    <property type="match status" value="1"/>
</dbReference>
<keyword evidence="1" id="KW-0805">Transcription regulation</keyword>
<evidence type="ECO:0000313" key="5">
    <source>
        <dbReference type="EMBL" id="QDT39884.1"/>
    </source>
</evidence>
<evidence type="ECO:0000259" key="4">
    <source>
        <dbReference type="PROSITE" id="PS50995"/>
    </source>
</evidence>
<dbReference type="InterPro" id="IPR036388">
    <property type="entry name" value="WH-like_DNA-bd_sf"/>
</dbReference>
<evidence type="ECO:0000256" key="3">
    <source>
        <dbReference type="ARBA" id="ARBA00023163"/>
    </source>
</evidence>
<sequence>MLEHDFDTSIGFWVFTAAHAMEASMNEALAPLGITSRQVQILGCLAVHGEITQNELAEKLRVEPSSVVRMLDRMERDDWIERVVDPNDRRKRIIRAKERAEPVWNSVREVMAPIKAHAMSGVSESELATARGVLQKICRNLSADVPCELQSEKEISAAISR</sequence>
<dbReference type="OrthoDB" id="32523at2"/>
<dbReference type="SUPFAM" id="SSF46785">
    <property type="entry name" value="Winged helix' DNA-binding domain"/>
    <property type="match status" value="1"/>
</dbReference>
<evidence type="ECO:0000256" key="1">
    <source>
        <dbReference type="ARBA" id="ARBA00023015"/>
    </source>
</evidence>
<organism evidence="5 6">
    <name type="scientific">Stratiformator vulcanicus</name>
    <dbReference type="NCBI Taxonomy" id="2527980"/>
    <lineage>
        <taxon>Bacteria</taxon>
        <taxon>Pseudomonadati</taxon>
        <taxon>Planctomycetota</taxon>
        <taxon>Planctomycetia</taxon>
        <taxon>Planctomycetales</taxon>
        <taxon>Planctomycetaceae</taxon>
        <taxon>Stratiformator</taxon>
    </lineage>
</organism>
<evidence type="ECO:0000256" key="2">
    <source>
        <dbReference type="ARBA" id="ARBA00023125"/>
    </source>
</evidence>
<gene>
    <name evidence="5" type="primary">marR</name>
    <name evidence="5" type="ORF">Pan189_42960</name>
</gene>
<dbReference type="PRINTS" id="PR00598">
    <property type="entry name" value="HTHMARR"/>
</dbReference>
<dbReference type="InterPro" id="IPR000835">
    <property type="entry name" value="HTH_MarR-typ"/>
</dbReference>
<accession>A0A517R7M0</accession>
<dbReference type="Proteomes" id="UP000317318">
    <property type="component" value="Chromosome"/>
</dbReference>
<dbReference type="EMBL" id="CP036268">
    <property type="protein sequence ID" value="QDT39884.1"/>
    <property type="molecule type" value="Genomic_DNA"/>
</dbReference>
<dbReference type="PANTHER" id="PTHR42756:SF1">
    <property type="entry name" value="TRANSCRIPTIONAL REPRESSOR OF EMRAB OPERON"/>
    <property type="match status" value="1"/>
</dbReference>
<keyword evidence="3" id="KW-0804">Transcription</keyword>
<dbReference type="SMART" id="SM00347">
    <property type="entry name" value="HTH_MARR"/>
    <property type="match status" value="1"/>
</dbReference>
<dbReference type="AlphaFoldDB" id="A0A517R7M0"/>
<dbReference type="PROSITE" id="PS50995">
    <property type="entry name" value="HTH_MARR_2"/>
    <property type="match status" value="1"/>
</dbReference>
<dbReference type="RefSeq" id="WP_145365992.1">
    <property type="nucleotide sequence ID" value="NZ_CP036268.1"/>
</dbReference>
<name>A0A517R7M0_9PLAN</name>
<reference evidence="5 6" key="1">
    <citation type="submission" date="2019-02" db="EMBL/GenBank/DDBJ databases">
        <title>Deep-cultivation of Planctomycetes and their phenomic and genomic characterization uncovers novel biology.</title>
        <authorList>
            <person name="Wiegand S."/>
            <person name="Jogler M."/>
            <person name="Boedeker C."/>
            <person name="Pinto D."/>
            <person name="Vollmers J."/>
            <person name="Rivas-Marin E."/>
            <person name="Kohn T."/>
            <person name="Peeters S.H."/>
            <person name="Heuer A."/>
            <person name="Rast P."/>
            <person name="Oberbeckmann S."/>
            <person name="Bunk B."/>
            <person name="Jeske O."/>
            <person name="Meyerdierks A."/>
            <person name="Storesund J.E."/>
            <person name="Kallscheuer N."/>
            <person name="Luecker S."/>
            <person name="Lage O.M."/>
            <person name="Pohl T."/>
            <person name="Merkel B.J."/>
            <person name="Hornburger P."/>
            <person name="Mueller R.-W."/>
            <person name="Bruemmer F."/>
            <person name="Labrenz M."/>
            <person name="Spormann A.M."/>
            <person name="Op den Camp H."/>
            <person name="Overmann J."/>
            <person name="Amann R."/>
            <person name="Jetten M.S.M."/>
            <person name="Mascher T."/>
            <person name="Medema M.H."/>
            <person name="Devos D.P."/>
            <person name="Kaster A.-K."/>
            <person name="Ovreas L."/>
            <person name="Rohde M."/>
            <person name="Galperin M.Y."/>
            <person name="Jogler C."/>
        </authorList>
    </citation>
    <scope>NUCLEOTIDE SEQUENCE [LARGE SCALE GENOMIC DNA]</scope>
    <source>
        <strain evidence="5 6">Pan189</strain>
    </source>
</reference>
<feature type="domain" description="HTH marR-type" evidence="4">
    <location>
        <begin position="7"/>
        <end position="139"/>
    </location>
</feature>
<dbReference type="PANTHER" id="PTHR42756">
    <property type="entry name" value="TRANSCRIPTIONAL REGULATOR, MARR"/>
    <property type="match status" value="1"/>
</dbReference>
<protein>
    <submittedName>
        <fullName evidence="5">Multiple antibiotic resistance protein MarR</fullName>
    </submittedName>
</protein>
<keyword evidence="6" id="KW-1185">Reference proteome</keyword>